<keyword evidence="5" id="KW-1185">Reference proteome</keyword>
<reference evidence="5" key="1">
    <citation type="journal article" date="2019" name="Int. J. Syst. Evol. Microbiol.">
        <title>The Global Catalogue of Microorganisms (GCM) 10K type strain sequencing project: providing services to taxonomists for standard genome sequencing and annotation.</title>
        <authorList>
            <consortium name="The Broad Institute Genomics Platform"/>
            <consortium name="The Broad Institute Genome Sequencing Center for Infectious Disease"/>
            <person name="Wu L."/>
            <person name="Ma J."/>
        </authorList>
    </citation>
    <scope>NUCLEOTIDE SEQUENCE [LARGE SCALE GENOMIC DNA]</scope>
    <source>
        <strain evidence="5">KCTC 52165</strain>
    </source>
</reference>
<dbReference type="Gene3D" id="1.10.132.120">
    <property type="match status" value="1"/>
</dbReference>
<dbReference type="EMBL" id="JBHRTK010000002">
    <property type="protein sequence ID" value="MFC3205104.1"/>
    <property type="molecule type" value="Genomic_DNA"/>
</dbReference>
<dbReference type="RefSeq" id="WP_378218403.1">
    <property type="nucleotide sequence ID" value="NZ_JBHRTK010000002.1"/>
</dbReference>
<evidence type="ECO:0000259" key="2">
    <source>
        <dbReference type="Pfam" id="PF01028"/>
    </source>
</evidence>
<dbReference type="PROSITE" id="PS52038">
    <property type="entry name" value="TOPO_IB_2"/>
    <property type="match status" value="1"/>
</dbReference>
<dbReference type="InterPro" id="IPR011010">
    <property type="entry name" value="DNA_brk_join_enz"/>
</dbReference>
<protein>
    <submittedName>
        <fullName evidence="4">DNA topoisomerase IB</fullName>
    </submittedName>
</protein>
<evidence type="ECO:0000259" key="3">
    <source>
        <dbReference type="Pfam" id="PF21338"/>
    </source>
</evidence>
<dbReference type="Gene3D" id="3.90.15.10">
    <property type="entry name" value="Topoisomerase I, Chain A, domain 3"/>
    <property type="match status" value="1"/>
</dbReference>
<dbReference type="InterPro" id="IPR014711">
    <property type="entry name" value="TopoI_cat_a-hlx-sub_euk"/>
</dbReference>
<dbReference type="Proteomes" id="UP001595583">
    <property type="component" value="Unassembled WGS sequence"/>
</dbReference>
<dbReference type="Pfam" id="PF01028">
    <property type="entry name" value="Topoisom_I"/>
    <property type="match status" value="1"/>
</dbReference>
<dbReference type="Pfam" id="PF21338">
    <property type="entry name" value="Top1B_N_bact"/>
    <property type="match status" value="1"/>
</dbReference>
<proteinExistence type="predicted"/>
<dbReference type="Gene3D" id="3.30.66.10">
    <property type="entry name" value="DNA topoisomerase I domain"/>
    <property type="match status" value="1"/>
</dbReference>
<dbReference type="InterPro" id="IPR013500">
    <property type="entry name" value="TopoI_cat_euk"/>
</dbReference>
<name>A0ABV7K4C9_9HYPH</name>
<sequence>MTLLDEGNSTAFPTPRQSAREASLTYVSDEQPGIRRKRHSGRFSYLTPGGKTLRDAAAMERIRGLAIPPAWSDVWISPDPDGHLQATGRDQRGRKQYLYHPQWYACRDEMKFSSLVEFAEALPLLRRRIDADLRRRKLSIERVLASVIWLLDNTMIRVGNAAYARDNRSFGLTTLRDRHVEIRGSTLRFAFKGKAGKEWRLKLTDRRIAKVVRGAQDLPGQQLFQYLDDQGERHGISSHDVNSYIQETTGAEFTSKHFRTWAGTVRAFVLLADEEPPASKAAARRILNRVVDTVAGHLGNTRSVCRKCYIHPGVIDHWERGVLDADIRSLRPGRLRANGQLDGTELIVLRWLRKFG</sequence>
<evidence type="ECO:0000256" key="1">
    <source>
        <dbReference type="SAM" id="MobiDB-lite"/>
    </source>
</evidence>
<accession>A0ABV7K4C9</accession>
<dbReference type="SUPFAM" id="SSF56349">
    <property type="entry name" value="DNA breaking-rejoining enzymes"/>
    <property type="match status" value="1"/>
</dbReference>
<evidence type="ECO:0000313" key="5">
    <source>
        <dbReference type="Proteomes" id="UP001595583"/>
    </source>
</evidence>
<feature type="domain" description="DNA topoisomerase IB N-terminal" evidence="3">
    <location>
        <begin position="42"/>
        <end position="90"/>
    </location>
</feature>
<evidence type="ECO:0000313" key="4">
    <source>
        <dbReference type="EMBL" id="MFC3205104.1"/>
    </source>
</evidence>
<dbReference type="InterPro" id="IPR035447">
    <property type="entry name" value="DNA_topo_I_N_sf"/>
</dbReference>
<feature type="domain" description="DNA topoisomerase I catalytic core eukaryotic-type" evidence="2">
    <location>
        <begin position="106"/>
        <end position="311"/>
    </location>
</feature>
<gene>
    <name evidence="4" type="ORF">ACFOHJ_02680</name>
</gene>
<feature type="compositionally biased region" description="Polar residues" evidence="1">
    <location>
        <begin position="7"/>
        <end position="17"/>
    </location>
</feature>
<comment type="caution">
    <text evidence="4">The sequence shown here is derived from an EMBL/GenBank/DDBJ whole genome shotgun (WGS) entry which is preliminary data.</text>
</comment>
<dbReference type="InterPro" id="IPR049331">
    <property type="entry name" value="Top1B_N_bact"/>
</dbReference>
<feature type="region of interest" description="Disordered" evidence="1">
    <location>
        <begin position="1"/>
        <end position="25"/>
    </location>
</feature>
<dbReference type="SUPFAM" id="SSF55869">
    <property type="entry name" value="DNA topoisomerase I domain"/>
    <property type="match status" value="1"/>
</dbReference>
<organism evidence="4 5">
    <name type="scientific">Aquamicrobium soli</name>
    <dbReference type="NCBI Taxonomy" id="1811518"/>
    <lineage>
        <taxon>Bacteria</taxon>
        <taxon>Pseudomonadati</taxon>
        <taxon>Pseudomonadota</taxon>
        <taxon>Alphaproteobacteria</taxon>
        <taxon>Hyphomicrobiales</taxon>
        <taxon>Phyllobacteriaceae</taxon>
        <taxon>Aquamicrobium</taxon>
    </lineage>
</organism>